<evidence type="ECO:0000313" key="3">
    <source>
        <dbReference type="Proteomes" id="UP000516260"/>
    </source>
</evidence>
<protein>
    <submittedName>
        <fullName evidence="2">Uncharacterized protein</fullName>
    </submittedName>
</protein>
<dbReference type="PANTHER" id="PTHR15868:SF0">
    <property type="entry name" value="SIMILAR TO RIKEN CDNA 6430571L13 GENE_ SIMILAR TO G20 PROTEIN"/>
    <property type="match status" value="1"/>
</dbReference>
<evidence type="ECO:0000256" key="1">
    <source>
        <dbReference type="SAM" id="Phobius"/>
    </source>
</evidence>
<sequence length="173" mass="18509">MAATTAATAASTLSPSAVSTAVPFLPTGSGAGDNSTYRTTLTTVAVTANETSINATAFPEPVLEGSGMGMVLIPFGIITVIGLAVAIMLYIRKRKRLEKLRHQLMPMYNFDPAEEQDDLLEQELLDHGRDGSLTGPNNKVRVTTESAGFLSHSDQKDSVLYVQNLVRSFGSYL</sequence>
<dbReference type="InterPro" id="IPR042351">
    <property type="entry name" value="C3orf18-like"/>
</dbReference>
<keyword evidence="1" id="KW-1133">Transmembrane helix</keyword>
<reference evidence="2 3" key="1">
    <citation type="submission" date="2019-04" db="EMBL/GenBank/DDBJ databases">
        <title>The sequence and de novo assembly of Takifugu bimaculatus genome using PacBio and Hi-C technologies.</title>
        <authorList>
            <person name="Xu P."/>
            <person name="Liu B."/>
            <person name="Zhou Z."/>
        </authorList>
    </citation>
    <scope>NUCLEOTIDE SEQUENCE [LARGE SCALE GENOMIC DNA]</scope>
    <source>
        <strain evidence="2">TB-2018</strain>
        <tissue evidence="2">Muscle</tissue>
    </source>
</reference>
<keyword evidence="1" id="KW-0812">Transmembrane</keyword>
<keyword evidence="1" id="KW-0472">Membrane</keyword>
<dbReference type="EMBL" id="SWLE01000018">
    <property type="protein sequence ID" value="TNM88770.1"/>
    <property type="molecule type" value="Genomic_DNA"/>
</dbReference>
<dbReference type="AlphaFoldDB" id="A0A4Z2BCD3"/>
<name>A0A4Z2BCD3_9TELE</name>
<dbReference type="PANTHER" id="PTHR15868">
    <property type="entry name" value="SIMILAR TO RIKEN CDNA 6430571L13 GENE, SIMILAR TO G20 PROTEIN"/>
    <property type="match status" value="1"/>
</dbReference>
<comment type="caution">
    <text evidence="2">The sequence shown here is derived from an EMBL/GenBank/DDBJ whole genome shotgun (WGS) entry which is preliminary data.</text>
</comment>
<evidence type="ECO:0000313" key="2">
    <source>
        <dbReference type="EMBL" id="TNM88770.1"/>
    </source>
</evidence>
<proteinExistence type="predicted"/>
<feature type="transmembrane region" description="Helical" evidence="1">
    <location>
        <begin position="68"/>
        <end position="91"/>
    </location>
</feature>
<dbReference type="Proteomes" id="UP000516260">
    <property type="component" value="Chromosome 5"/>
</dbReference>
<gene>
    <name evidence="2" type="ORF">fugu_005024</name>
</gene>
<accession>A0A4Z2BCD3</accession>
<keyword evidence="3" id="KW-1185">Reference proteome</keyword>
<organism evidence="2 3">
    <name type="scientific">Takifugu bimaculatus</name>
    <dbReference type="NCBI Taxonomy" id="433685"/>
    <lineage>
        <taxon>Eukaryota</taxon>
        <taxon>Metazoa</taxon>
        <taxon>Chordata</taxon>
        <taxon>Craniata</taxon>
        <taxon>Vertebrata</taxon>
        <taxon>Euteleostomi</taxon>
        <taxon>Actinopterygii</taxon>
        <taxon>Neopterygii</taxon>
        <taxon>Teleostei</taxon>
        <taxon>Neoteleostei</taxon>
        <taxon>Acanthomorphata</taxon>
        <taxon>Eupercaria</taxon>
        <taxon>Tetraodontiformes</taxon>
        <taxon>Tetradontoidea</taxon>
        <taxon>Tetraodontidae</taxon>
        <taxon>Takifugu</taxon>
    </lineage>
</organism>